<sequence>MENQSFPPPPPAPGVTAEQRSLGMWMHLAPLLAIPVNMFIPIPFLGLIATLVLYYSQREKGAFVSSNGKESVNFQITLALLGVLMVILVMIFFGGSILSMFMGGASGSEAAAGAGVMGLIGTSLIVGLVAMVVGITAVVLMIIGTIRANGGQVYRYPISIRLVK</sequence>
<name>A0A840TUC8_9BACT</name>
<dbReference type="EMBL" id="JACHGF010000010">
    <property type="protein sequence ID" value="MBB5286515.1"/>
    <property type="molecule type" value="Genomic_DNA"/>
</dbReference>
<evidence type="ECO:0000256" key="1">
    <source>
        <dbReference type="ARBA" id="ARBA00004141"/>
    </source>
</evidence>
<evidence type="ECO:0000256" key="5">
    <source>
        <dbReference type="SAM" id="Phobius"/>
    </source>
</evidence>
<dbReference type="InterPro" id="IPR019109">
    <property type="entry name" value="MamF_MmsF"/>
</dbReference>
<keyword evidence="3 5" id="KW-1133">Transmembrane helix</keyword>
<keyword evidence="2 5" id="KW-0812">Transmembrane</keyword>
<accession>A0A840TUC8</accession>
<protein>
    <recommendedName>
        <fullName evidence="8">DUF4870 domain-containing protein</fullName>
    </recommendedName>
</protein>
<gene>
    <name evidence="6" type="ORF">HNQ92_004676</name>
</gene>
<evidence type="ECO:0000256" key="3">
    <source>
        <dbReference type="ARBA" id="ARBA00022989"/>
    </source>
</evidence>
<dbReference type="RefSeq" id="WP_184177724.1">
    <property type="nucleotide sequence ID" value="NZ_JACHGF010000010.1"/>
</dbReference>
<reference evidence="6 7" key="1">
    <citation type="submission" date="2020-08" db="EMBL/GenBank/DDBJ databases">
        <title>Genomic Encyclopedia of Type Strains, Phase IV (KMG-IV): sequencing the most valuable type-strain genomes for metagenomic binning, comparative biology and taxonomic classification.</title>
        <authorList>
            <person name="Goeker M."/>
        </authorList>
    </citation>
    <scope>NUCLEOTIDE SEQUENCE [LARGE SCALE GENOMIC DNA]</scope>
    <source>
        <strain evidence="6 7">DSM 105074</strain>
    </source>
</reference>
<dbReference type="Pfam" id="PF09685">
    <property type="entry name" value="MamF_MmsF"/>
    <property type="match status" value="1"/>
</dbReference>
<organism evidence="6 7">
    <name type="scientific">Rhabdobacter roseus</name>
    <dbReference type="NCBI Taxonomy" id="1655419"/>
    <lineage>
        <taxon>Bacteria</taxon>
        <taxon>Pseudomonadati</taxon>
        <taxon>Bacteroidota</taxon>
        <taxon>Cytophagia</taxon>
        <taxon>Cytophagales</taxon>
        <taxon>Cytophagaceae</taxon>
        <taxon>Rhabdobacter</taxon>
    </lineage>
</organism>
<evidence type="ECO:0000313" key="7">
    <source>
        <dbReference type="Proteomes" id="UP000557307"/>
    </source>
</evidence>
<proteinExistence type="predicted"/>
<keyword evidence="7" id="KW-1185">Reference proteome</keyword>
<feature type="transmembrane region" description="Helical" evidence="5">
    <location>
        <begin position="32"/>
        <end position="55"/>
    </location>
</feature>
<dbReference type="AlphaFoldDB" id="A0A840TUC8"/>
<comment type="caution">
    <text evidence="6">The sequence shown here is derived from an EMBL/GenBank/DDBJ whole genome shotgun (WGS) entry which is preliminary data.</text>
</comment>
<evidence type="ECO:0000256" key="2">
    <source>
        <dbReference type="ARBA" id="ARBA00022692"/>
    </source>
</evidence>
<evidence type="ECO:0000313" key="6">
    <source>
        <dbReference type="EMBL" id="MBB5286515.1"/>
    </source>
</evidence>
<dbReference type="Proteomes" id="UP000557307">
    <property type="component" value="Unassembled WGS sequence"/>
</dbReference>
<evidence type="ECO:0000256" key="4">
    <source>
        <dbReference type="ARBA" id="ARBA00023136"/>
    </source>
</evidence>
<feature type="transmembrane region" description="Helical" evidence="5">
    <location>
        <begin position="114"/>
        <end position="143"/>
    </location>
</feature>
<comment type="subcellular location">
    <subcellularLocation>
        <location evidence="1">Membrane</location>
        <topology evidence="1">Multi-pass membrane protein</topology>
    </subcellularLocation>
</comment>
<feature type="transmembrane region" description="Helical" evidence="5">
    <location>
        <begin position="76"/>
        <end position="102"/>
    </location>
</feature>
<evidence type="ECO:0008006" key="8">
    <source>
        <dbReference type="Google" id="ProtNLM"/>
    </source>
</evidence>
<keyword evidence="4 5" id="KW-0472">Membrane</keyword>